<feature type="domain" description="SBP-type" evidence="5">
    <location>
        <begin position="187"/>
        <end position="265"/>
    </location>
</feature>
<organism evidence="7">
    <name type="scientific">Chlorella variabilis</name>
    <name type="common">Green alga</name>
    <dbReference type="NCBI Taxonomy" id="554065"/>
    <lineage>
        <taxon>Eukaryota</taxon>
        <taxon>Viridiplantae</taxon>
        <taxon>Chlorophyta</taxon>
        <taxon>core chlorophytes</taxon>
        <taxon>Trebouxiophyceae</taxon>
        <taxon>Chlorellales</taxon>
        <taxon>Chlorellaceae</taxon>
        <taxon>Chlorella clade</taxon>
        <taxon>Chlorella</taxon>
    </lineage>
</organism>
<feature type="compositionally biased region" description="Low complexity" evidence="4">
    <location>
        <begin position="509"/>
        <end position="572"/>
    </location>
</feature>
<feature type="compositionally biased region" description="Low complexity" evidence="4">
    <location>
        <begin position="327"/>
        <end position="346"/>
    </location>
</feature>
<evidence type="ECO:0000256" key="2">
    <source>
        <dbReference type="ARBA" id="ARBA00022771"/>
    </source>
</evidence>
<protein>
    <recommendedName>
        <fullName evidence="5">SBP-type domain-containing protein</fullName>
    </recommendedName>
</protein>
<feature type="region of interest" description="Disordered" evidence="4">
    <location>
        <begin position="509"/>
        <end position="611"/>
    </location>
</feature>
<dbReference type="GO" id="GO:0005634">
    <property type="term" value="C:nucleus"/>
    <property type="evidence" value="ECO:0007669"/>
    <property type="project" value="InterPro"/>
</dbReference>
<name>E1ZA20_CHLVA</name>
<accession>E1ZA20</accession>
<dbReference type="Gene3D" id="4.10.1100.10">
    <property type="entry name" value="Transcription factor, SBP-box domain"/>
    <property type="match status" value="1"/>
</dbReference>
<evidence type="ECO:0000313" key="7">
    <source>
        <dbReference type="Proteomes" id="UP000008141"/>
    </source>
</evidence>
<dbReference type="AlphaFoldDB" id="E1ZA20"/>
<dbReference type="InterPro" id="IPR004333">
    <property type="entry name" value="SBP_dom"/>
</dbReference>
<dbReference type="InterPro" id="IPR044817">
    <property type="entry name" value="SBP-like"/>
</dbReference>
<feature type="compositionally biased region" description="Basic residues" evidence="4">
    <location>
        <begin position="255"/>
        <end position="264"/>
    </location>
</feature>
<gene>
    <name evidence="6" type="ORF">CHLNCDRAFT_51260</name>
</gene>
<dbReference type="RefSeq" id="XP_005849086.1">
    <property type="nucleotide sequence ID" value="XM_005849024.1"/>
</dbReference>
<evidence type="ECO:0000259" key="5">
    <source>
        <dbReference type="PROSITE" id="PS51141"/>
    </source>
</evidence>
<keyword evidence="3" id="KW-0862">Zinc</keyword>
<dbReference type="Proteomes" id="UP000008141">
    <property type="component" value="Unassembled WGS sequence"/>
</dbReference>
<proteinExistence type="predicted"/>
<keyword evidence="1" id="KW-0479">Metal-binding</keyword>
<feature type="compositionally biased region" description="Low complexity" evidence="4">
    <location>
        <begin position="1"/>
        <end position="23"/>
    </location>
</feature>
<evidence type="ECO:0000256" key="3">
    <source>
        <dbReference type="ARBA" id="ARBA00022833"/>
    </source>
</evidence>
<keyword evidence="7" id="KW-1185">Reference proteome</keyword>
<dbReference type="Pfam" id="PF03110">
    <property type="entry name" value="SBP"/>
    <property type="match status" value="1"/>
</dbReference>
<feature type="region of interest" description="Disordered" evidence="4">
    <location>
        <begin position="1"/>
        <end position="28"/>
    </location>
</feature>
<dbReference type="OrthoDB" id="511188at2759"/>
<feature type="compositionally biased region" description="Polar residues" evidence="4">
    <location>
        <begin position="270"/>
        <end position="291"/>
    </location>
</feature>
<dbReference type="InParanoid" id="E1ZA20"/>
<reference evidence="6 7" key="1">
    <citation type="journal article" date="2010" name="Plant Cell">
        <title>The Chlorella variabilis NC64A genome reveals adaptation to photosymbiosis, coevolution with viruses, and cryptic sex.</title>
        <authorList>
            <person name="Blanc G."/>
            <person name="Duncan G."/>
            <person name="Agarkova I."/>
            <person name="Borodovsky M."/>
            <person name="Gurnon J."/>
            <person name="Kuo A."/>
            <person name="Lindquist E."/>
            <person name="Lucas S."/>
            <person name="Pangilinan J."/>
            <person name="Polle J."/>
            <person name="Salamov A."/>
            <person name="Terry A."/>
            <person name="Yamada T."/>
            <person name="Dunigan D.D."/>
            <person name="Grigoriev I.V."/>
            <person name="Claverie J.M."/>
            <person name="Van Etten J.L."/>
        </authorList>
    </citation>
    <scope>NUCLEOTIDE SEQUENCE [LARGE SCALE GENOMIC DNA]</scope>
    <source>
        <strain evidence="6 7">NC64A</strain>
    </source>
</reference>
<dbReference type="SUPFAM" id="SSF103612">
    <property type="entry name" value="SBT domain"/>
    <property type="match status" value="1"/>
</dbReference>
<feature type="compositionally biased region" description="Low complexity" evidence="4">
    <location>
        <begin position="596"/>
        <end position="611"/>
    </location>
</feature>
<dbReference type="KEGG" id="cvr:CHLNCDRAFT_51260"/>
<evidence type="ECO:0000313" key="6">
    <source>
        <dbReference type="EMBL" id="EFN56984.1"/>
    </source>
</evidence>
<dbReference type="GO" id="GO:0008270">
    <property type="term" value="F:zinc ion binding"/>
    <property type="evidence" value="ECO:0007669"/>
    <property type="project" value="UniProtKB-KW"/>
</dbReference>
<dbReference type="PANTHER" id="PTHR31251:SF169">
    <property type="entry name" value="SQUAMOSA PROMOTER-BINDING-LIKE PROTEIN 8"/>
    <property type="match status" value="1"/>
</dbReference>
<evidence type="ECO:0000256" key="1">
    <source>
        <dbReference type="ARBA" id="ARBA00022723"/>
    </source>
</evidence>
<dbReference type="GeneID" id="17356760"/>
<sequence length="611" mass="65511">MAQEEQQTAARSQQTQAASQPSTPQRPPTLFEAVRQIEPMTDRILRWLPEWVRDVVQDRRKNLLYLERHMQRRLINEFRAQARELEPVLKSRGQMVGETILEVFTSSTGTDVTYAEVVAGSLPDTVSGKLPRDLITVIDPLITPFIDPFVGKQPLLQPRRLAAPRGLPEGIKVPINEKAAEIKTTVVHSFAVHGCEVVLNNLRSFFLRQRICEEHARSEAVPDGRGGLARFCQQCTKLEPVAAFDGRRRSCRTSLAKRHKRLNRARAEQPGTSTDTHTSSADGRGSTSSPQGADGRLGGRGQRADGASSPATHTSFQLAGAKRSCGTTTSPTQPTAAALAGAGQAPRLPPGDLIPGRQPYAELAGPGMPGLQAPAGALGEGGEAALLQQLAQFLGMPGALGAAAASGGAAGSQELQLELPGSVTELRSLLGALRQLQAIIGSVAIPQVQRALTRLEAADVLGLLLAMQAQRPQEQQAGGIATPQPQQDAALGGQELAAVLQLLQSHVQPPQALPQQQQKQQQRRQQQQHQQQQQQHLMQQARQQPQQHQPQQPHGQPPAAAAGGFPALPVPAGSNPPPRQQQPPLAGDSSSAVMHAFFQQLQQAAQQPPKP</sequence>
<dbReference type="PROSITE" id="PS51141">
    <property type="entry name" value="ZF_SBP"/>
    <property type="match status" value="1"/>
</dbReference>
<keyword evidence="2" id="KW-0863">Zinc-finger</keyword>
<dbReference type="EMBL" id="GL433840">
    <property type="protein sequence ID" value="EFN56984.1"/>
    <property type="molecule type" value="Genomic_DNA"/>
</dbReference>
<dbReference type="InterPro" id="IPR036893">
    <property type="entry name" value="SBP_sf"/>
</dbReference>
<dbReference type="PANTHER" id="PTHR31251">
    <property type="entry name" value="SQUAMOSA PROMOTER-BINDING-LIKE PROTEIN 4"/>
    <property type="match status" value="1"/>
</dbReference>
<dbReference type="GO" id="GO:0003677">
    <property type="term" value="F:DNA binding"/>
    <property type="evidence" value="ECO:0007669"/>
    <property type="project" value="InterPro"/>
</dbReference>
<evidence type="ECO:0000256" key="4">
    <source>
        <dbReference type="SAM" id="MobiDB-lite"/>
    </source>
</evidence>
<feature type="region of interest" description="Disordered" evidence="4">
    <location>
        <begin position="255"/>
        <end position="367"/>
    </location>
</feature>